<reference evidence="1" key="1">
    <citation type="journal article" date="2015" name="Nature">
        <title>Complex archaea that bridge the gap between prokaryotes and eukaryotes.</title>
        <authorList>
            <person name="Spang A."/>
            <person name="Saw J.H."/>
            <person name="Jorgensen S.L."/>
            <person name="Zaremba-Niedzwiedzka K."/>
            <person name="Martijn J."/>
            <person name="Lind A.E."/>
            <person name="van Eijk R."/>
            <person name="Schleper C."/>
            <person name="Guy L."/>
            <person name="Ettema T.J."/>
        </authorList>
    </citation>
    <scope>NUCLEOTIDE SEQUENCE</scope>
</reference>
<proteinExistence type="predicted"/>
<dbReference type="AlphaFoldDB" id="A0A0F9W3H8"/>
<name>A0A0F9W3H8_9ZZZZ</name>
<evidence type="ECO:0000313" key="1">
    <source>
        <dbReference type="EMBL" id="KKN72618.1"/>
    </source>
</evidence>
<sequence>MADSGGNWINLAAAQKLTQSMKIPGVFEEDIKRNNPLDRLTVGQAAHSGLKIEWLRELPSAVASIEAAVADIDIGEQLSWTEDVDYEEKESTLRRCYIQRKLDHYLPGIYGTYNNYEARVLLESEKGLKRKLGARIIYADNTYTSSKQFDGVHALAYEHGTAYDSSNLGNDPKNIDNGDAGLSLHYLRVMIDSMLYGVDELWAPYEVIRRMDATYQERGILQAAANTTNLTFLTMGFNELGKRVLFWDGIPIIRTDYLVAEDDDTGTGSDGAARALYSSGDRVYSIFGIKHGNVLNQEPGLTYAFGGTEGLGDLYKLVRFPELEDYDAGGIRLVNRSALLLGSSLCLGRIFDIQDAAITI</sequence>
<accession>A0A0F9W3H8</accession>
<organism evidence="1">
    <name type="scientific">marine sediment metagenome</name>
    <dbReference type="NCBI Taxonomy" id="412755"/>
    <lineage>
        <taxon>unclassified sequences</taxon>
        <taxon>metagenomes</taxon>
        <taxon>ecological metagenomes</taxon>
    </lineage>
</organism>
<protein>
    <recommendedName>
        <fullName evidence="2">Major capsid protein</fullName>
    </recommendedName>
</protein>
<comment type="caution">
    <text evidence="1">The sequence shown here is derived from an EMBL/GenBank/DDBJ whole genome shotgun (WGS) entry which is preliminary data.</text>
</comment>
<evidence type="ECO:0008006" key="2">
    <source>
        <dbReference type="Google" id="ProtNLM"/>
    </source>
</evidence>
<dbReference type="EMBL" id="LAZR01000358">
    <property type="protein sequence ID" value="KKN72618.1"/>
    <property type="molecule type" value="Genomic_DNA"/>
</dbReference>
<gene>
    <name evidence="1" type="ORF">LCGC14_0408600</name>
</gene>